<name>A0A8S5VK67_9CAUD</name>
<protein>
    <submittedName>
        <fullName evidence="2">Uncharacterized protein</fullName>
    </submittedName>
</protein>
<feature type="region of interest" description="Disordered" evidence="1">
    <location>
        <begin position="42"/>
        <end position="61"/>
    </location>
</feature>
<organism evidence="2">
    <name type="scientific">Ackermannviridae sp</name>
    <dbReference type="NCBI Taxonomy" id="2831612"/>
    <lineage>
        <taxon>Viruses</taxon>
        <taxon>Duplodnaviria</taxon>
        <taxon>Heunggongvirae</taxon>
        <taxon>Uroviricota</taxon>
        <taxon>Caudoviricetes</taxon>
        <taxon>Pantevenvirales</taxon>
        <taxon>Ackermannviridae</taxon>
    </lineage>
</organism>
<evidence type="ECO:0000313" key="2">
    <source>
        <dbReference type="EMBL" id="DAG89659.1"/>
    </source>
</evidence>
<dbReference type="EMBL" id="BK035262">
    <property type="protein sequence ID" value="DAG89659.1"/>
    <property type="molecule type" value="Genomic_DNA"/>
</dbReference>
<proteinExistence type="predicted"/>
<accession>A0A8S5VK67</accession>
<evidence type="ECO:0000256" key="1">
    <source>
        <dbReference type="SAM" id="MobiDB-lite"/>
    </source>
</evidence>
<sequence>MICPAAHGDGMATISTVSQWLCASPQRGVTQTVASALISSPMDSNSIARNSCARQRQSVVT</sequence>
<reference evidence="2" key="1">
    <citation type="journal article" date="2021" name="Proc. Natl. Acad. Sci. U.S.A.">
        <title>A Catalog of Tens of Thousands of Viruses from Human Metagenomes Reveals Hidden Associations with Chronic Diseases.</title>
        <authorList>
            <person name="Tisza M.J."/>
            <person name="Buck C.B."/>
        </authorList>
    </citation>
    <scope>NUCLEOTIDE SEQUENCE</scope>
    <source>
        <strain evidence="2">CtcJL42</strain>
    </source>
</reference>